<dbReference type="STRING" id="472963.BKP45_11180"/>
<accession>A0A1S2M0D0</accession>
<dbReference type="InterPro" id="IPR011435">
    <property type="entry name" value="UmpAB"/>
</dbReference>
<dbReference type="Proteomes" id="UP000180057">
    <property type="component" value="Unassembled WGS sequence"/>
</dbReference>
<keyword evidence="4" id="KW-1185">Reference proteome</keyword>
<keyword evidence="1" id="KW-1133">Transmembrane helix</keyword>
<feature type="transmembrane region" description="Helical" evidence="1">
    <location>
        <begin position="82"/>
        <end position="103"/>
    </location>
</feature>
<organism evidence="2 4">
    <name type="scientific">Anaerobacillus alkalidiazotrophicus</name>
    <dbReference type="NCBI Taxonomy" id="472963"/>
    <lineage>
        <taxon>Bacteria</taxon>
        <taxon>Bacillati</taxon>
        <taxon>Bacillota</taxon>
        <taxon>Bacilli</taxon>
        <taxon>Bacillales</taxon>
        <taxon>Bacillaceae</taxon>
        <taxon>Anaerobacillus</taxon>
    </lineage>
</organism>
<evidence type="ECO:0000256" key="1">
    <source>
        <dbReference type="SAM" id="Phobius"/>
    </source>
</evidence>
<gene>
    <name evidence="3" type="ORF">BKP45_11180</name>
    <name evidence="2" type="ORF">BKP45_16895</name>
</gene>
<feature type="transmembrane region" description="Helical" evidence="1">
    <location>
        <begin position="16"/>
        <end position="37"/>
    </location>
</feature>
<evidence type="ECO:0000313" key="2">
    <source>
        <dbReference type="EMBL" id="OIJ18151.1"/>
    </source>
</evidence>
<feature type="transmembrane region" description="Helical" evidence="1">
    <location>
        <begin position="180"/>
        <end position="200"/>
    </location>
</feature>
<evidence type="ECO:0008006" key="5">
    <source>
        <dbReference type="Google" id="ProtNLM"/>
    </source>
</evidence>
<evidence type="ECO:0000313" key="3">
    <source>
        <dbReference type="EMBL" id="OIJ19630.1"/>
    </source>
</evidence>
<keyword evidence="1" id="KW-0812">Transmembrane</keyword>
<sequence length="250" mass="27326">MNIQIFKGFGHVLLEVTYALLPLVILFLLFQLFFLKLNRRKLFNIGKGILLSFLGLAFFLQGVHVGFFPVGEMIGEKLGSLSFNWILVPIGFIFGFVATFAEPAVRILNHEVEKVSGGSISQKVMLYTLSIGVAFSIALSMLRILLGIPLWYFIIPGYLIALILMYFSSKRFTAIAFDSGGVATGPMTVTFILAIGVGVASEIDGRNPLLDGFGMIALVALSPIISVLTLGLLYEGKGRQHNNDHHKQGA</sequence>
<dbReference type="RefSeq" id="WP_071389768.1">
    <property type="nucleotide sequence ID" value="NZ_MLQS01000017.1"/>
</dbReference>
<reference evidence="2 4" key="1">
    <citation type="submission" date="2016-10" db="EMBL/GenBank/DDBJ databases">
        <title>Draft genome sequences of four alkaliphilic bacteria belonging to the Anaerobacillus genus.</title>
        <authorList>
            <person name="Bassil N.M."/>
            <person name="Lloyd J.R."/>
        </authorList>
    </citation>
    <scope>NUCLEOTIDE SEQUENCE [LARGE SCALE GENOMIC DNA]</scope>
    <source>
        <strain evidence="2 4">DSM 22531</strain>
    </source>
</reference>
<feature type="transmembrane region" description="Helical" evidence="1">
    <location>
        <begin position="124"/>
        <end position="144"/>
    </location>
</feature>
<dbReference type="EMBL" id="MLQS01000017">
    <property type="protein sequence ID" value="OIJ19630.1"/>
    <property type="molecule type" value="Genomic_DNA"/>
</dbReference>
<feature type="transmembrane region" description="Helical" evidence="1">
    <location>
        <begin position="49"/>
        <end position="70"/>
    </location>
</feature>
<dbReference type="AlphaFoldDB" id="A0A1S2M0D0"/>
<feature type="transmembrane region" description="Helical" evidence="1">
    <location>
        <begin position="150"/>
        <end position="168"/>
    </location>
</feature>
<protein>
    <recommendedName>
        <fullName evidence="5">DUF1538 domain-containing protein</fullName>
    </recommendedName>
</protein>
<feature type="transmembrane region" description="Helical" evidence="1">
    <location>
        <begin position="212"/>
        <end position="234"/>
    </location>
</feature>
<dbReference type="EMBL" id="MLQS01000030">
    <property type="protein sequence ID" value="OIJ18151.1"/>
    <property type="molecule type" value="Genomic_DNA"/>
</dbReference>
<dbReference type="Pfam" id="PF07556">
    <property type="entry name" value="DUF1538"/>
    <property type="match status" value="1"/>
</dbReference>
<comment type="caution">
    <text evidence="2">The sequence shown here is derived from an EMBL/GenBank/DDBJ whole genome shotgun (WGS) entry which is preliminary data.</text>
</comment>
<dbReference type="OrthoDB" id="9805989at2"/>
<proteinExistence type="predicted"/>
<name>A0A1S2M0D0_9BACI</name>
<evidence type="ECO:0000313" key="4">
    <source>
        <dbReference type="Proteomes" id="UP000180057"/>
    </source>
</evidence>
<keyword evidence="1" id="KW-0472">Membrane</keyword>